<dbReference type="GO" id="GO:0006508">
    <property type="term" value="P:proteolysis"/>
    <property type="evidence" value="ECO:0007669"/>
    <property type="project" value="InterPro"/>
</dbReference>
<dbReference type="OrthoDB" id="9988524at2759"/>
<dbReference type="InterPro" id="IPR029058">
    <property type="entry name" value="AB_hydrolase_fold"/>
</dbReference>
<sequence length="278" mass="32103">MNSSCKTTRLYIPHAHDSECKIAGDLEQVDPQVPTQGRKIILILHGTMGHKDYLYQKRLAKALPVDSFRFDFRGAHETGGTWKMSAFDEDIEDLEVVVNYLTKEYGYVIDTVVSHSRASIVTFRWICTTESGRKIRAFRILERSDFYNSYFKAHGYYDWKVVVAQKQVVGRIYPEDLEKFATWDTTPFKENFPPGVHVLTIHGMQDKVVPVYDAILFSRLLGRRDTATHNLCLLEEADHNFTLHKDEVVSTILAWWSVLNRDGLKTGIWDDEIIKGRL</sequence>
<dbReference type="GO" id="GO:0008236">
    <property type="term" value="F:serine-type peptidase activity"/>
    <property type="evidence" value="ECO:0007669"/>
    <property type="project" value="InterPro"/>
</dbReference>
<evidence type="ECO:0000259" key="1">
    <source>
        <dbReference type="Pfam" id="PF00326"/>
    </source>
</evidence>
<protein>
    <submittedName>
        <fullName evidence="2">Ectomycorrhiza-regulated esterase</fullName>
    </submittedName>
</protein>
<dbReference type="InParanoid" id="A0A286UBJ7"/>
<evidence type="ECO:0000313" key="2">
    <source>
        <dbReference type="EMBL" id="PAV16926.1"/>
    </source>
</evidence>
<dbReference type="EMBL" id="NBII01000007">
    <property type="protein sequence ID" value="PAV16926.1"/>
    <property type="molecule type" value="Genomic_DNA"/>
</dbReference>
<dbReference type="SUPFAM" id="SSF53474">
    <property type="entry name" value="alpha/beta-Hydrolases"/>
    <property type="match status" value="1"/>
</dbReference>
<dbReference type="Pfam" id="PF00326">
    <property type="entry name" value="Peptidase_S9"/>
    <property type="match status" value="1"/>
</dbReference>
<dbReference type="AlphaFoldDB" id="A0A286UBJ7"/>
<reference evidence="2 3" key="1">
    <citation type="journal article" date="2017" name="Mol. Ecol.">
        <title>Comparative and population genomic landscape of Phellinus noxius: A hypervariable fungus causing root rot in trees.</title>
        <authorList>
            <person name="Chung C.L."/>
            <person name="Lee T.J."/>
            <person name="Akiba M."/>
            <person name="Lee H.H."/>
            <person name="Kuo T.H."/>
            <person name="Liu D."/>
            <person name="Ke H.M."/>
            <person name="Yokoi T."/>
            <person name="Roa M.B."/>
            <person name="Lu M.J."/>
            <person name="Chang Y.Y."/>
            <person name="Ann P.J."/>
            <person name="Tsai J.N."/>
            <person name="Chen C.Y."/>
            <person name="Tzean S.S."/>
            <person name="Ota Y."/>
            <person name="Hattori T."/>
            <person name="Sahashi N."/>
            <person name="Liou R.F."/>
            <person name="Kikuchi T."/>
            <person name="Tsai I.J."/>
        </authorList>
    </citation>
    <scope>NUCLEOTIDE SEQUENCE [LARGE SCALE GENOMIC DNA]</scope>
    <source>
        <strain evidence="2 3">FFPRI411160</strain>
    </source>
</reference>
<gene>
    <name evidence="2" type="ORF">PNOK_0699000</name>
</gene>
<organism evidence="2 3">
    <name type="scientific">Pyrrhoderma noxium</name>
    <dbReference type="NCBI Taxonomy" id="2282107"/>
    <lineage>
        <taxon>Eukaryota</taxon>
        <taxon>Fungi</taxon>
        <taxon>Dikarya</taxon>
        <taxon>Basidiomycota</taxon>
        <taxon>Agaricomycotina</taxon>
        <taxon>Agaricomycetes</taxon>
        <taxon>Hymenochaetales</taxon>
        <taxon>Hymenochaetaceae</taxon>
        <taxon>Pyrrhoderma</taxon>
    </lineage>
</organism>
<accession>A0A286UBJ7</accession>
<dbReference type="Gene3D" id="3.40.50.1820">
    <property type="entry name" value="alpha/beta hydrolase"/>
    <property type="match status" value="1"/>
</dbReference>
<proteinExistence type="predicted"/>
<evidence type="ECO:0000313" key="3">
    <source>
        <dbReference type="Proteomes" id="UP000217199"/>
    </source>
</evidence>
<keyword evidence="3" id="KW-1185">Reference proteome</keyword>
<dbReference type="Proteomes" id="UP000217199">
    <property type="component" value="Unassembled WGS sequence"/>
</dbReference>
<dbReference type="InterPro" id="IPR001375">
    <property type="entry name" value="Peptidase_S9_cat"/>
</dbReference>
<comment type="caution">
    <text evidence="2">The sequence shown here is derived from an EMBL/GenBank/DDBJ whole genome shotgun (WGS) entry which is preliminary data.</text>
</comment>
<name>A0A286UBJ7_9AGAM</name>
<feature type="domain" description="Peptidase S9 prolyl oligopeptidase catalytic" evidence="1">
    <location>
        <begin position="143"/>
        <end position="256"/>
    </location>
</feature>
<dbReference type="STRING" id="2282107.A0A286UBJ7"/>